<dbReference type="Pfam" id="PF18998">
    <property type="entry name" value="Flg_new_2"/>
    <property type="match status" value="1"/>
</dbReference>
<feature type="domain" description="Heme-binding protein Shr-like Hb-interacting" evidence="2">
    <location>
        <begin position="256"/>
        <end position="331"/>
    </location>
</feature>
<dbReference type="InterPro" id="IPR044060">
    <property type="entry name" value="Bacterial_rp_domain"/>
</dbReference>
<dbReference type="Gene3D" id="2.160.20.110">
    <property type="match status" value="2"/>
</dbReference>
<dbReference type="Gene3D" id="2.60.40.3630">
    <property type="match status" value="1"/>
</dbReference>
<evidence type="ECO:0000313" key="6">
    <source>
        <dbReference type="Proteomes" id="UP000298324"/>
    </source>
</evidence>
<evidence type="ECO:0000259" key="4">
    <source>
        <dbReference type="Pfam" id="PF18998"/>
    </source>
</evidence>
<dbReference type="Pfam" id="PF07550">
    <property type="entry name" value="Shr-like_HID"/>
    <property type="match status" value="2"/>
</dbReference>
<dbReference type="InterPro" id="IPR011493">
    <property type="entry name" value="GLUG"/>
</dbReference>
<sequence length="1438" mass="149237">MQQVGFWFKSKNKALVGCFAMLAVLLSFLCLAQLGPASADSTTQSEPAASLTIKVGYTSETNPTNTYTTVRTFTYEEMAAMANLQQAYSYIDSMPAPVIDAAKGVLISDLLAAAGVNTGAGMSNVNKIYFYCTDTAPNWYTNMTRDYLFGTPRYYYPNIVKSWNPDTQKPDQSGAWGSPTDGAVQVYPMLAVEDNWARFQDPPNFNNMSSATRFRLLNGQTESDYTNGVYTAPKAAKWVCEIDVMLKQASPPALTANAAALGQPATLNFTDDTAWRAAITDITVSGVSIAGQYSVTAGAITINAGVFTAAGDYPVVVKATGYADATVTQTMDAAPGVLTPPVLTADSTDNTVGHDVNLSFTDDAAWRAAISSVSVDGNAVDSSKYTIDAGSIIIDQSVFTTAKDYAIVISATGYSDASVTQTMNGASTNVWDGSVDVSWYNTTDTVFYINTPAQLAGLAAIVNGTYNTGATVIGNPSYIVCNVGGGSVKDATANTWIYGSDDFGGKTVCLTADLDMGGVYNASGDSWSGPNYMPIGGQYCMTYQDGTTLIGSSWNGTLDGQGHTVKNIYCSRHGGSLGYGFSQSIGLIGRMGVHDNDPGAWYASPSVKNVAVTGYIYGNRSIGGIVGKNGKSNGSVIENCINYASVSNTDSKGCGGIAGAGWNNLTIKNCANLGSIYTSYKNAGGISGSCEAKVYNSYNVGYVGASSANQAQSLGTNNGGAVWTNCYWLDGSSASNQAVYGSTTGSTITMMPTTDSMKTADFLTALNAGGRTWVADTNNINNGYPIPRAFTADTSTLTDISKESDPTKLSYVAGQTFDAAGLVIWANYSDGTREKITDYTISKTTALEATDTTITVSGAYGGMAYSYDFTITVAAAPSKNGDVYELSTADHMLWFANQVNAGLNNAVSGKLMNDIDLSGVTWTPIGISSTTNYGGTFDGDGKTITLTIDKAGSNYIGLFGYVLDGTVKNLTVAGNISGGTYTAGIAGYVKDAATIENCVNNATITSTSNNVGGIAGYVRGATLITGCTNNGDVTGTYNVGGIAGIVYGADTISKCANTGAVTATSTSTSSYSVGGVVGHAYGGSTIDQCYNTGAVKGGVMNVGGVAGYRRDASDTLTNCYNTGSVTSESTSDTAHTGGVVGYTNDAACTVQNCYNAGAITVSNTGAFTAGVIGYATGNTNVSNNYYLNSTAAKGLGYATDNNNTVSKTSDELKALASTLGENFKAGSVYPILVWQGTTAPETYTVAVDGSISGGTVTVEPASGTEGTTITVTVTPDSGKRLVAGSLKYNGGSGDIEITATEGVYSFAMPAADVVVTAQFEDLPADSAPQYTVTPVEDVSVYEVGETGGIKTMTVKAGVIGLKYFGAQLTPVTAHEGKEVVVFVHLRDGFQLSLNVTKADFDFVNMAQAGFNVAAGDIVKVFIVDNLTNNIDFNPTLLQ</sequence>
<dbReference type="EMBL" id="QFGA01000001">
    <property type="protein sequence ID" value="TEB07051.1"/>
    <property type="molecule type" value="Genomic_DNA"/>
</dbReference>
<dbReference type="InterPro" id="IPR011432">
    <property type="entry name" value="Shr-like_HID"/>
</dbReference>
<proteinExistence type="predicted"/>
<dbReference type="Pfam" id="PF07581">
    <property type="entry name" value="Glug"/>
    <property type="match status" value="1"/>
</dbReference>
<dbReference type="Proteomes" id="UP000298324">
    <property type="component" value="Unassembled WGS sequence"/>
</dbReference>
<dbReference type="RefSeq" id="WP_190239067.1">
    <property type="nucleotide sequence ID" value="NZ_QFGA01000001.1"/>
</dbReference>
<feature type="domain" description="Heme-binding protein Shr-like Hb-interacting" evidence="2">
    <location>
        <begin position="343"/>
        <end position="424"/>
    </location>
</feature>
<accession>A0A4Y7RE53</accession>
<organism evidence="5 6">
    <name type="scientific">Pelotomaculum schinkii</name>
    <dbReference type="NCBI Taxonomy" id="78350"/>
    <lineage>
        <taxon>Bacteria</taxon>
        <taxon>Bacillati</taxon>
        <taxon>Bacillota</taxon>
        <taxon>Clostridia</taxon>
        <taxon>Eubacteriales</taxon>
        <taxon>Desulfotomaculaceae</taxon>
        <taxon>Pelotomaculum</taxon>
    </lineage>
</organism>
<evidence type="ECO:0000259" key="3">
    <source>
        <dbReference type="Pfam" id="PF07581"/>
    </source>
</evidence>
<keyword evidence="1" id="KW-0732">Signal</keyword>
<evidence type="ECO:0000313" key="5">
    <source>
        <dbReference type="EMBL" id="TEB07051.1"/>
    </source>
</evidence>
<feature type="chain" id="PRO_5039477097" evidence="1">
    <location>
        <begin position="33"/>
        <end position="1438"/>
    </location>
</feature>
<feature type="domain" description="Bacterial repeat" evidence="4">
    <location>
        <begin position="1244"/>
        <end position="1321"/>
    </location>
</feature>
<keyword evidence="6" id="KW-1185">Reference proteome</keyword>
<reference evidence="5 6" key="1">
    <citation type="journal article" date="2018" name="Environ. Microbiol.">
        <title>Novel energy conservation strategies and behaviour of Pelotomaculum schinkii driving syntrophic propionate catabolism.</title>
        <authorList>
            <person name="Hidalgo-Ahumada C.A.P."/>
            <person name="Nobu M.K."/>
            <person name="Narihiro T."/>
            <person name="Tamaki H."/>
            <person name="Liu W.T."/>
            <person name="Kamagata Y."/>
            <person name="Stams A.J.M."/>
            <person name="Imachi H."/>
            <person name="Sousa D.Z."/>
        </authorList>
    </citation>
    <scope>NUCLEOTIDE SEQUENCE [LARGE SCALE GENOMIC DNA]</scope>
    <source>
        <strain evidence="5 6">HH</strain>
    </source>
</reference>
<gene>
    <name evidence="5" type="ORF">Psch_00592</name>
</gene>
<name>A0A4Y7RE53_9FIRM</name>
<protein>
    <submittedName>
        <fullName evidence="5">The GLUG motif protein</fullName>
    </submittedName>
</protein>
<evidence type="ECO:0000259" key="2">
    <source>
        <dbReference type="Pfam" id="PF07550"/>
    </source>
</evidence>
<evidence type="ECO:0000256" key="1">
    <source>
        <dbReference type="SAM" id="SignalP"/>
    </source>
</evidence>
<comment type="caution">
    <text evidence="5">The sequence shown here is derived from an EMBL/GenBank/DDBJ whole genome shotgun (WGS) entry which is preliminary data.</text>
</comment>
<feature type="domain" description="GLUG" evidence="3">
    <location>
        <begin position="1070"/>
        <end position="1095"/>
    </location>
</feature>
<feature type="signal peptide" evidence="1">
    <location>
        <begin position="1"/>
        <end position="32"/>
    </location>
</feature>